<dbReference type="PANTHER" id="PTHR24346:SF82">
    <property type="entry name" value="KP78A-RELATED"/>
    <property type="match status" value="1"/>
</dbReference>
<evidence type="ECO:0000256" key="3">
    <source>
        <dbReference type="ARBA" id="ARBA00022741"/>
    </source>
</evidence>
<dbReference type="PANTHER" id="PTHR24346">
    <property type="entry name" value="MAP/MICROTUBULE AFFINITY-REGULATING KINASE"/>
    <property type="match status" value="1"/>
</dbReference>
<gene>
    <name evidence="7" type="ORF">VSP0166_LOCUS17563</name>
</gene>
<dbReference type="InterPro" id="IPR008271">
    <property type="entry name" value="Ser/Thr_kinase_AS"/>
</dbReference>
<sequence length="281" mass="31725">MTKSVHHEYVPEQTIGAGIAGTVVSARDTKSNTTVAIKVINLASKAELQSYKNEVAVAKRIRSSKSAPSVCEIFDVYKEDDIGYCVMKKYKYDLFDMCFEQNISFSEEKAKRLFKEICIGVKSLHDKGVAHLDLKPENILLDEKGAAYLCDFGSSYVSRGARTISKGQRCIVRDLGVRGTIEYCSPEVFKGEPEYDPFKSDIFSLGVILHVILTQSYPYSDDHVVNFQYSKDLLSTECMDLLQSMLCVCPEDRKPINQILKHPWLRDHRTRSLTSLLGLSR</sequence>
<dbReference type="EMBL" id="HBKP01025252">
    <property type="protein sequence ID" value="CAE2240915.1"/>
    <property type="molecule type" value="Transcribed_RNA"/>
</dbReference>
<reference evidence="7" key="1">
    <citation type="submission" date="2021-01" db="EMBL/GenBank/DDBJ databases">
        <authorList>
            <person name="Corre E."/>
            <person name="Pelletier E."/>
            <person name="Niang G."/>
            <person name="Scheremetjew M."/>
            <person name="Finn R."/>
            <person name="Kale V."/>
            <person name="Holt S."/>
            <person name="Cochrane G."/>
            <person name="Meng A."/>
            <person name="Brown T."/>
            <person name="Cohen L."/>
        </authorList>
    </citation>
    <scope>NUCLEOTIDE SEQUENCE</scope>
    <source>
        <strain evidence="7">DIVA3 518/3/11/1/6</strain>
    </source>
</reference>
<name>A0A7S4IVW8_9EUKA</name>
<dbReference type="GO" id="GO:0004674">
    <property type="term" value="F:protein serine/threonine kinase activity"/>
    <property type="evidence" value="ECO:0007669"/>
    <property type="project" value="UniProtKB-KW"/>
</dbReference>
<keyword evidence="4" id="KW-0418">Kinase</keyword>
<dbReference type="InterPro" id="IPR011009">
    <property type="entry name" value="Kinase-like_dom_sf"/>
</dbReference>
<evidence type="ECO:0000256" key="1">
    <source>
        <dbReference type="ARBA" id="ARBA00022527"/>
    </source>
</evidence>
<dbReference type="GO" id="GO:0035556">
    <property type="term" value="P:intracellular signal transduction"/>
    <property type="evidence" value="ECO:0007669"/>
    <property type="project" value="TreeGrafter"/>
</dbReference>
<organism evidence="7">
    <name type="scientific">Vannella robusta</name>
    <dbReference type="NCBI Taxonomy" id="1487602"/>
    <lineage>
        <taxon>Eukaryota</taxon>
        <taxon>Amoebozoa</taxon>
        <taxon>Discosea</taxon>
        <taxon>Flabellinia</taxon>
        <taxon>Vannellidae</taxon>
        <taxon>Vannella</taxon>
    </lineage>
</organism>
<evidence type="ECO:0000256" key="2">
    <source>
        <dbReference type="ARBA" id="ARBA00022679"/>
    </source>
</evidence>
<evidence type="ECO:0000256" key="4">
    <source>
        <dbReference type="ARBA" id="ARBA00022777"/>
    </source>
</evidence>
<keyword evidence="1" id="KW-0723">Serine/threonine-protein kinase</keyword>
<accession>A0A7S4IVW8</accession>
<dbReference type="GO" id="GO:0005524">
    <property type="term" value="F:ATP binding"/>
    <property type="evidence" value="ECO:0007669"/>
    <property type="project" value="UniProtKB-KW"/>
</dbReference>
<dbReference type="PROSITE" id="PS50011">
    <property type="entry name" value="PROTEIN_KINASE_DOM"/>
    <property type="match status" value="1"/>
</dbReference>
<keyword evidence="2" id="KW-0808">Transferase</keyword>
<dbReference type="InterPro" id="IPR000719">
    <property type="entry name" value="Prot_kinase_dom"/>
</dbReference>
<dbReference type="SMART" id="SM00220">
    <property type="entry name" value="S_TKc"/>
    <property type="match status" value="1"/>
</dbReference>
<feature type="domain" description="Protein kinase" evidence="6">
    <location>
        <begin position="9"/>
        <end position="265"/>
    </location>
</feature>
<dbReference type="Gene3D" id="1.10.510.10">
    <property type="entry name" value="Transferase(Phosphotransferase) domain 1"/>
    <property type="match status" value="1"/>
</dbReference>
<dbReference type="GO" id="GO:0005737">
    <property type="term" value="C:cytoplasm"/>
    <property type="evidence" value="ECO:0007669"/>
    <property type="project" value="TreeGrafter"/>
</dbReference>
<evidence type="ECO:0000313" key="7">
    <source>
        <dbReference type="EMBL" id="CAE2240915.1"/>
    </source>
</evidence>
<evidence type="ECO:0000259" key="6">
    <source>
        <dbReference type="PROSITE" id="PS50011"/>
    </source>
</evidence>
<keyword evidence="5" id="KW-0067">ATP-binding</keyword>
<evidence type="ECO:0000256" key="5">
    <source>
        <dbReference type="ARBA" id="ARBA00022840"/>
    </source>
</evidence>
<dbReference type="Pfam" id="PF00069">
    <property type="entry name" value="Pkinase"/>
    <property type="match status" value="1"/>
</dbReference>
<dbReference type="AlphaFoldDB" id="A0A7S4IVW8"/>
<proteinExistence type="predicted"/>
<keyword evidence="3" id="KW-0547">Nucleotide-binding</keyword>
<protein>
    <recommendedName>
        <fullName evidence="6">Protein kinase domain-containing protein</fullName>
    </recommendedName>
</protein>
<dbReference type="SUPFAM" id="SSF56112">
    <property type="entry name" value="Protein kinase-like (PK-like)"/>
    <property type="match status" value="1"/>
</dbReference>
<dbReference type="PROSITE" id="PS00108">
    <property type="entry name" value="PROTEIN_KINASE_ST"/>
    <property type="match status" value="1"/>
</dbReference>